<sequence length="44" mass="5156">MLEAEADRLHVNAAIRFTLNFKILIPLEIKEMTDFLFNSNIEFS</sequence>
<dbReference type="EMBL" id="AFJM02000028">
    <property type="protein sequence ID" value="EMM73498.1"/>
    <property type="molecule type" value="Genomic_DNA"/>
</dbReference>
<dbReference type="AlphaFoldDB" id="M6FL69"/>
<protein>
    <submittedName>
        <fullName evidence="1">Uncharacterized protein</fullName>
    </submittedName>
</protein>
<reference evidence="1 2" key="1">
    <citation type="submission" date="2013-01" db="EMBL/GenBank/DDBJ databases">
        <authorList>
            <person name="Harkins D.M."/>
            <person name="Durkin A.S."/>
            <person name="Brinkac L.M."/>
            <person name="Haft D.H."/>
            <person name="Selengut J.D."/>
            <person name="Sanka R."/>
            <person name="DePew J."/>
            <person name="Purushe J."/>
            <person name="Hospenthal D.R."/>
            <person name="Murray C.K."/>
            <person name="Pimentel G."/>
            <person name="Wasfy M."/>
            <person name="Vinetz J.M."/>
            <person name="Sutton G.G."/>
            <person name="Nierman W.C."/>
            <person name="Fouts D.E."/>
        </authorList>
    </citation>
    <scope>NUCLEOTIDE SEQUENCE [LARGE SCALE GENOMIC DNA]</scope>
    <source>
        <strain evidence="1 2">2006001855</strain>
    </source>
</reference>
<proteinExistence type="predicted"/>
<name>M6FL69_9LEPT</name>
<organism evidence="1 2">
    <name type="scientific">Leptospira weilii str. 2006001855</name>
    <dbReference type="NCBI Taxonomy" id="996804"/>
    <lineage>
        <taxon>Bacteria</taxon>
        <taxon>Pseudomonadati</taxon>
        <taxon>Spirochaetota</taxon>
        <taxon>Spirochaetia</taxon>
        <taxon>Leptospirales</taxon>
        <taxon>Leptospiraceae</taxon>
        <taxon>Leptospira</taxon>
    </lineage>
</organism>
<comment type="caution">
    <text evidence="1">The sequence shown here is derived from an EMBL/GenBank/DDBJ whole genome shotgun (WGS) entry which is preliminary data.</text>
</comment>
<evidence type="ECO:0000313" key="1">
    <source>
        <dbReference type="EMBL" id="EMM73498.1"/>
    </source>
</evidence>
<evidence type="ECO:0000313" key="2">
    <source>
        <dbReference type="Proteomes" id="UP000012101"/>
    </source>
</evidence>
<dbReference type="Proteomes" id="UP000012101">
    <property type="component" value="Unassembled WGS sequence"/>
</dbReference>
<gene>
    <name evidence="1" type="ORF">LEP1GSC038_2668</name>
</gene>
<accession>M6FL69</accession>